<organism evidence="2 3">
    <name type="scientific">Catenulispora acidiphila (strain DSM 44928 / JCM 14897 / NBRC 102108 / NRRL B-24433 / ID139908)</name>
    <dbReference type="NCBI Taxonomy" id="479433"/>
    <lineage>
        <taxon>Bacteria</taxon>
        <taxon>Bacillati</taxon>
        <taxon>Actinomycetota</taxon>
        <taxon>Actinomycetes</taxon>
        <taxon>Catenulisporales</taxon>
        <taxon>Catenulisporaceae</taxon>
        <taxon>Catenulispora</taxon>
    </lineage>
</organism>
<keyword evidence="3" id="KW-1185">Reference proteome</keyword>
<keyword evidence="1" id="KW-0812">Transmembrane</keyword>
<keyword evidence="1" id="KW-0472">Membrane</keyword>
<feature type="transmembrane region" description="Helical" evidence="1">
    <location>
        <begin position="87"/>
        <end position="110"/>
    </location>
</feature>
<dbReference type="RefSeq" id="WP_015792871.1">
    <property type="nucleotide sequence ID" value="NC_013131.1"/>
</dbReference>
<evidence type="ECO:0000313" key="2">
    <source>
        <dbReference type="EMBL" id="ACU73142.1"/>
    </source>
</evidence>
<keyword evidence="1" id="KW-1133">Transmembrane helix</keyword>
<dbReference type="InParanoid" id="C7QJQ4"/>
<reference evidence="2 3" key="1">
    <citation type="journal article" date="2009" name="Stand. Genomic Sci.">
        <title>Complete genome sequence of Catenulispora acidiphila type strain (ID 139908).</title>
        <authorList>
            <person name="Copeland A."/>
            <person name="Lapidus A."/>
            <person name="Glavina Del Rio T."/>
            <person name="Nolan M."/>
            <person name="Lucas S."/>
            <person name="Chen F."/>
            <person name="Tice H."/>
            <person name="Cheng J.F."/>
            <person name="Bruce D."/>
            <person name="Goodwin L."/>
            <person name="Pitluck S."/>
            <person name="Mikhailova N."/>
            <person name="Pati A."/>
            <person name="Ivanova N."/>
            <person name="Mavromatis K."/>
            <person name="Chen A."/>
            <person name="Palaniappan K."/>
            <person name="Chain P."/>
            <person name="Land M."/>
            <person name="Hauser L."/>
            <person name="Chang Y.J."/>
            <person name="Jeffries C.D."/>
            <person name="Chertkov O."/>
            <person name="Brettin T."/>
            <person name="Detter J.C."/>
            <person name="Han C."/>
            <person name="Ali Z."/>
            <person name="Tindall B.J."/>
            <person name="Goker M."/>
            <person name="Bristow J."/>
            <person name="Eisen J.A."/>
            <person name="Markowitz V."/>
            <person name="Hugenholtz P."/>
            <person name="Kyrpides N.C."/>
            <person name="Klenk H.P."/>
        </authorList>
    </citation>
    <scope>NUCLEOTIDE SEQUENCE [LARGE SCALE GENOMIC DNA]</scope>
    <source>
        <strain evidence="3">DSM 44928 / JCM 14897 / NBRC 102108 / NRRL B-24433 / ID139908</strain>
    </source>
</reference>
<evidence type="ECO:0000313" key="3">
    <source>
        <dbReference type="Proteomes" id="UP000000851"/>
    </source>
</evidence>
<dbReference type="AlphaFoldDB" id="C7QJQ4"/>
<gene>
    <name evidence="2" type="ordered locus">Caci_4278</name>
</gene>
<protein>
    <submittedName>
        <fullName evidence="2">Uncharacterized protein</fullName>
    </submittedName>
</protein>
<dbReference type="KEGG" id="cai:Caci_4278"/>
<sequence length="174" mass="17088">MGFDSAVPYPGVTGSRPQVRVDLLLAGIAAAVGAAIVVAAAVVPVVTLQSPPAIATASAGYTATPTPSSPPVMKAQPRVTLLAHDGFAALGLAAIPLVVALGVGLLLWYAGPRGSRPATSTAWVLAVVLTAAAVVGFVTILIGVVAIPVGVLLILACTQITSRGSGSPASRPIA</sequence>
<proteinExistence type="predicted"/>
<dbReference type="eggNOG" id="ENOG502ZD4V">
    <property type="taxonomic scope" value="Bacteria"/>
</dbReference>
<dbReference type="EMBL" id="CP001700">
    <property type="protein sequence ID" value="ACU73142.1"/>
    <property type="molecule type" value="Genomic_DNA"/>
</dbReference>
<dbReference type="HOGENOM" id="CLU_1537315_0_0_11"/>
<evidence type="ECO:0000256" key="1">
    <source>
        <dbReference type="SAM" id="Phobius"/>
    </source>
</evidence>
<accession>C7QJQ4</accession>
<dbReference type="Proteomes" id="UP000000851">
    <property type="component" value="Chromosome"/>
</dbReference>
<feature type="transmembrane region" description="Helical" evidence="1">
    <location>
        <begin position="122"/>
        <end position="155"/>
    </location>
</feature>
<feature type="transmembrane region" description="Helical" evidence="1">
    <location>
        <begin position="23"/>
        <end position="43"/>
    </location>
</feature>
<name>C7QJQ4_CATAD</name>